<dbReference type="PROSITE" id="PS51762">
    <property type="entry name" value="GH16_2"/>
    <property type="match status" value="1"/>
</dbReference>
<dbReference type="InterPro" id="IPR000757">
    <property type="entry name" value="Beta-glucanase-like"/>
</dbReference>
<dbReference type="EMBL" id="LAZR01019292">
    <property type="protein sequence ID" value="KKL93073.1"/>
    <property type="molecule type" value="Genomic_DNA"/>
</dbReference>
<organism evidence="2">
    <name type="scientific">marine sediment metagenome</name>
    <dbReference type="NCBI Taxonomy" id="412755"/>
    <lineage>
        <taxon>unclassified sequences</taxon>
        <taxon>metagenomes</taxon>
        <taxon>ecological metagenomes</taxon>
    </lineage>
</organism>
<comment type="caution">
    <text evidence="2">The sequence shown here is derived from an EMBL/GenBank/DDBJ whole genome shotgun (WGS) entry which is preliminary data.</text>
</comment>
<gene>
    <name evidence="2" type="ORF">LCGC14_1878320</name>
</gene>
<sequence>GHGKLAAKGKMPAPMRKTIAPYLYAAGSWHNTNPAVLDEVMLYDTALTASQIKALATAAAGPKREAADAARPKPAFEETFDDNKNWRFNGNYAKPNFADYPGIKRWENGTLNGLKHPKGRPYLNIVDGIVSGCSKGYGGNPQSFEPTIIHRELHFDGSRGFRLEFRAISAAAWPNSVAVYLLSDWGRGSKKLKFYGVNIYGESSNHAIDLYSTSRDSLSSHLYRLKTGPLVNSWHTYALNRSADGVFELFVDGKKVDAFKPPKDNAYNRFNRIAISTLREGSKIDWIRLFALQGKPAAARPKPDASGGLEPPTGRMYVNGTAGTIKDPQAGWDGDFDTYTEAQSNGSRLQAISWETTETYRVPQGAKKVRLHAKIEHANWQSHSEVYVYDWVEEQYELMVGGSQSAEGVHDKTVPLTRAHVKDGRVKVRATLFAKHSPRAYARYYDSEILHEQPATLHKE</sequence>
<dbReference type="AlphaFoldDB" id="A0A0F9G315"/>
<proteinExistence type="predicted"/>
<protein>
    <recommendedName>
        <fullName evidence="1">GH16 domain-containing protein</fullName>
    </recommendedName>
</protein>
<feature type="domain" description="GH16" evidence="1">
    <location>
        <begin position="66"/>
        <end position="295"/>
    </location>
</feature>
<evidence type="ECO:0000313" key="2">
    <source>
        <dbReference type="EMBL" id="KKL93073.1"/>
    </source>
</evidence>
<dbReference type="GO" id="GO:0004553">
    <property type="term" value="F:hydrolase activity, hydrolyzing O-glycosyl compounds"/>
    <property type="evidence" value="ECO:0007669"/>
    <property type="project" value="InterPro"/>
</dbReference>
<evidence type="ECO:0000259" key="1">
    <source>
        <dbReference type="PROSITE" id="PS51762"/>
    </source>
</evidence>
<dbReference type="GO" id="GO:0005975">
    <property type="term" value="P:carbohydrate metabolic process"/>
    <property type="evidence" value="ECO:0007669"/>
    <property type="project" value="InterPro"/>
</dbReference>
<reference evidence="2" key="1">
    <citation type="journal article" date="2015" name="Nature">
        <title>Complex archaea that bridge the gap between prokaryotes and eukaryotes.</title>
        <authorList>
            <person name="Spang A."/>
            <person name="Saw J.H."/>
            <person name="Jorgensen S.L."/>
            <person name="Zaremba-Niedzwiedzka K."/>
            <person name="Martijn J."/>
            <person name="Lind A.E."/>
            <person name="van Eijk R."/>
            <person name="Schleper C."/>
            <person name="Guy L."/>
            <person name="Ettema T.J."/>
        </authorList>
    </citation>
    <scope>NUCLEOTIDE SEQUENCE</scope>
</reference>
<feature type="non-terminal residue" evidence="2">
    <location>
        <position position="1"/>
    </location>
</feature>
<name>A0A0F9G315_9ZZZZ</name>
<accession>A0A0F9G315</accession>